<feature type="region of interest" description="Disordered" evidence="1">
    <location>
        <begin position="71"/>
        <end position="91"/>
    </location>
</feature>
<evidence type="ECO:0000313" key="2">
    <source>
        <dbReference type="EMBL" id="RQH39632.1"/>
    </source>
</evidence>
<protein>
    <submittedName>
        <fullName evidence="2">Uncharacterized protein</fullName>
    </submittedName>
</protein>
<name>A0A3N6PJC3_9CYAN</name>
<gene>
    <name evidence="2" type="ORF">D5R40_16690</name>
</gene>
<dbReference type="AlphaFoldDB" id="A0A3N6PJC3"/>
<proteinExistence type="predicted"/>
<organism evidence="2 3">
    <name type="scientific">Okeania hirsuta</name>
    <dbReference type="NCBI Taxonomy" id="1458930"/>
    <lineage>
        <taxon>Bacteria</taxon>
        <taxon>Bacillati</taxon>
        <taxon>Cyanobacteriota</taxon>
        <taxon>Cyanophyceae</taxon>
        <taxon>Oscillatoriophycideae</taxon>
        <taxon>Oscillatoriales</taxon>
        <taxon>Microcoleaceae</taxon>
        <taxon>Okeania</taxon>
    </lineage>
</organism>
<reference evidence="2 3" key="1">
    <citation type="journal article" date="2018" name="ACS Chem. Biol.">
        <title>Ketoreductase domain dysfunction expands chemodiversity: malyngamide biosynthesis in the cyanobacterium Okeania hirsuta.</title>
        <authorList>
            <person name="Moss N.A."/>
            <person name="Leao T."/>
            <person name="Rankin M."/>
            <person name="McCullough T.M."/>
            <person name="Qu P."/>
            <person name="Korobeynikov A."/>
            <person name="Smith J.L."/>
            <person name="Gerwick L."/>
            <person name="Gerwick W.H."/>
        </authorList>
    </citation>
    <scope>NUCLEOTIDE SEQUENCE [LARGE SCALE GENOMIC DNA]</scope>
    <source>
        <strain evidence="2 3">PAB10Feb10-1</strain>
    </source>
</reference>
<comment type="caution">
    <text evidence="2">The sequence shown here is derived from an EMBL/GenBank/DDBJ whole genome shotgun (WGS) entry which is preliminary data.</text>
</comment>
<accession>A0A3N6PJC3</accession>
<keyword evidence="3" id="KW-1185">Reference proteome</keyword>
<dbReference type="EMBL" id="RCBY01000091">
    <property type="protein sequence ID" value="RQH39632.1"/>
    <property type="molecule type" value="Genomic_DNA"/>
</dbReference>
<evidence type="ECO:0000256" key="1">
    <source>
        <dbReference type="SAM" id="MobiDB-lite"/>
    </source>
</evidence>
<dbReference type="Proteomes" id="UP000269154">
    <property type="component" value="Unassembled WGS sequence"/>
</dbReference>
<evidence type="ECO:0000313" key="3">
    <source>
        <dbReference type="Proteomes" id="UP000269154"/>
    </source>
</evidence>
<sequence length="303" mass="34401">MIFFINPISIILQNFSQDKALLRAYLGLTKLMATKPITNSVNETRLYYNRLLGYLIHHLEKTIAEIEAADTYTEEQEQRKSNSETTYTPKEAQVYDSVFTEQPPQDTPESEKIESLYSNETEIAKVNAPSNKISEKNALAQTETLEADKVEASETRSSLQQPEATLTELKQQLLSKKNKSQLEQFKSEIGAEKTGEIWESCTIPERNLIKCINATTKKGALPFDLVSWVNPQGRREIGRYVGFYRAGKQCKENERVIYLPKDDTFKVVDKRSLKGVNAKYQKPCPPDLATKLEAALEAQPEPE</sequence>